<evidence type="ECO:0000256" key="2">
    <source>
        <dbReference type="SAM" id="MobiDB-lite"/>
    </source>
</evidence>
<dbReference type="SUPFAM" id="SSF81995">
    <property type="entry name" value="beta-sandwich domain of Sec23/24"/>
    <property type="match status" value="1"/>
</dbReference>
<dbReference type="PANTHER" id="PTHR46327:SF3">
    <property type="entry name" value="TRANSCRIPTION FACTOR"/>
    <property type="match status" value="1"/>
</dbReference>
<feature type="domain" description="Myb/SANT-like DNA-binding" evidence="3">
    <location>
        <begin position="133"/>
        <end position="223"/>
    </location>
</feature>
<sequence>MDGNMSTGNMIPGSSYGVMELQASMHMHHHQQHPHALHHHHPQQPQQQQQQQQHSHGQQGSMVHPPMHDVFPLTMGNMHEHEHEHEQSMPLVDYNKGERVKANTSDEDEPSFEGGVDGNNESGRGKKGSPWQRMKWTDAMVRLLITVVSYIGEDAAAECNSGGRRKFAILQKKGKWKSVSKVMAERGYYVSPQQCEDKFNDLNKRYKRLTDILGRGTSCKVVENPAFLDMMNHVSEKAKETVRKILSSKHLFYEEMCSYHNGNRLHLPADPALQRSLHLALRSRDDDDSHETRRHPQDDVGEDDQDAETDENDEETEDNHVLHGDNGGAFGGPGGFMKRMRQGLDHEDVNTGNPSSSLERPYSFPQNVPVDMNQVYPEGSKAALLQKQWIRSRSLQLEDQKVQIQVQMLELEKQRFKWQRFSRKKDRELDKLRMDNERIKLENERMALELKRKELETNFN</sequence>
<dbReference type="AlphaFoldDB" id="A0AAP0I9T6"/>
<feature type="region of interest" description="Disordered" evidence="2">
    <location>
        <begin position="283"/>
        <end position="340"/>
    </location>
</feature>
<evidence type="ECO:0000259" key="3">
    <source>
        <dbReference type="Pfam" id="PF13837"/>
    </source>
</evidence>
<keyword evidence="5" id="KW-1185">Reference proteome</keyword>
<feature type="compositionally biased region" description="Basic and acidic residues" evidence="2">
    <location>
        <begin position="283"/>
        <end position="298"/>
    </location>
</feature>
<dbReference type="EMBL" id="JBBNAG010000008">
    <property type="protein sequence ID" value="KAK9111237.1"/>
    <property type="molecule type" value="Genomic_DNA"/>
</dbReference>
<feature type="region of interest" description="Disordered" evidence="2">
    <location>
        <begin position="25"/>
        <end position="73"/>
    </location>
</feature>
<reference evidence="4 5" key="1">
    <citation type="submission" date="2024-01" db="EMBL/GenBank/DDBJ databases">
        <title>Genome assemblies of Stephania.</title>
        <authorList>
            <person name="Yang L."/>
        </authorList>
    </citation>
    <scope>NUCLEOTIDE SEQUENCE [LARGE SCALE GENOMIC DNA]</scope>
    <source>
        <strain evidence="4">JXDWG</strain>
        <tissue evidence="4">Leaf</tissue>
    </source>
</reference>
<dbReference type="InterPro" id="IPR044822">
    <property type="entry name" value="Myb_DNA-bind_4"/>
</dbReference>
<organism evidence="4 5">
    <name type="scientific">Stephania cephalantha</name>
    <dbReference type="NCBI Taxonomy" id="152367"/>
    <lineage>
        <taxon>Eukaryota</taxon>
        <taxon>Viridiplantae</taxon>
        <taxon>Streptophyta</taxon>
        <taxon>Embryophyta</taxon>
        <taxon>Tracheophyta</taxon>
        <taxon>Spermatophyta</taxon>
        <taxon>Magnoliopsida</taxon>
        <taxon>Ranunculales</taxon>
        <taxon>Menispermaceae</taxon>
        <taxon>Menispermoideae</taxon>
        <taxon>Cissampelideae</taxon>
        <taxon>Stephania</taxon>
    </lineage>
</organism>
<keyword evidence="1" id="KW-0175">Coiled coil</keyword>
<evidence type="ECO:0000313" key="4">
    <source>
        <dbReference type="EMBL" id="KAK9111237.1"/>
    </source>
</evidence>
<dbReference type="Gene3D" id="1.10.10.60">
    <property type="entry name" value="Homeodomain-like"/>
    <property type="match status" value="1"/>
</dbReference>
<feature type="compositionally biased region" description="Basic residues" evidence="2">
    <location>
        <begin position="26"/>
        <end position="42"/>
    </location>
</feature>
<protein>
    <recommendedName>
        <fullName evidence="3">Myb/SANT-like DNA-binding domain-containing protein</fullName>
    </recommendedName>
</protein>
<feature type="region of interest" description="Disordered" evidence="2">
    <location>
        <begin position="99"/>
        <end position="131"/>
    </location>
</feature>
<dbReference type="Pfam" id="PF13837">
    <property type="entry name" value="Myb_DNA-bind_4"/>
    <property type="match status" value="1"/>
</dbReference>
<proteinExistence type="predicted"/>
<evidence type="ECO:0000313" key="5">
    <source>
        <dbReference type="Proteomes" id="UP001419268"/>
    </source>
</evidence>
<evidence type="ECO:0000256" key="1">
    <source>
        <dbReference type="SAM" id="Coils"/>
    </source>
</evidence>
<feature type="compositionally biased region" description="Acidic residues" evidence="2">
    <location>
        <begin position="299"/>
        <end position="317"/>
    </location>
</feature>
<dbReference type="PANTHER" id="PTHR46327">
    <property type="entry name" value="F16F4.11 PROTEIN-RELATED"/>
    <property type="match status" value="1"/>
</dbReference>
<accession>A0AAP0I9T6</accession>
<gene>
    <name evidence="4" type="ORF">Scep_018756</name>
</gene>
<comment type="caution">
    <text evidence="4">The sequence shown here is derived from an EMBL/GenBank/DDBJ whole genome shotgun (WGS) entry which is preliminary data.</text>
</comment>
<feature type="coiled-coil region" evidence="1">
    <location>
        <begin position="394"/>
        <end position="458"/>
    </location>
</feature>
<name>A0AAP0I9T6_9MAGN</name>
<dbReference type="Proteomes" id="UP001419268">
    <property type="component" value="Unassembled WGS sequence"/>
</dbReference>
<feature type="compositionally biased region" description="Low complexity" evidence="2">
    <location>
        <begin position="43"/>
        <end position="60"/>
    </location>
</feature>
<feature type="compositionally biased region" description="Gly residues" evidence="2">
    <location>
        <begin position="325"/>
        <end position="335"/>
    </location>
</feature>